<dbReference type="InterPro" id="IPR023296">
    <property type="entry name" value="Glyco_hydro_beta-prop_sf"/>
</dbReference>
<comment type="similarity">
    <text evidence="1">Belongs to the glycosyl hydrolase 43 family.</text>
</comment>
<dbReference type="Proteomes" id="UP000032266">
    <property type="component" value="Chromosome"/>
</dbReference>
<dbReference type="Gene3D" id="2.80.10.50">
    <property type="match status" value="2"/>
</dbReference>
<dbReference type="KEGG" id="gsn:YC6258_03508"/>
<protein>
    <submittedName>
        <fullName evidence="6">Putative beta-xylosidase</fullName>
        <ecNumber evidence="6">3.2.1.55</ecNumber>
    </submittedName>
</protein>
<keyword evidence="3 6" id="KW-0378">Hydrolase</keyword>
<dbReference type="InterPro" id="IPR036195">
    <property type="entry name" value="AbfB_ABD_sf"/>
</dbReference>
<dbReference type="Gene3D" id="2.115.10.20">
    <property type="entry name" value="Glycosyl hydrolase domain, family 43"/>
    <property type="match status" value="1"/>
</dbReference>
<dbReference type="EMBL" id="CP007142">
    <property type="protein sequence ID" value="AJQ95544.1"/>
    <property type="molecule type" value="Genomic_DNA"/>
</dbReference>
<evidence type="ECO:0000313" key="7">
    <source>
        <dbReference type="Proteomes" id="UP000032266"/>
    </source>
</evidence>
<dbReference type="AlphaFoldDB" id="A0A0C5VYQ8"/>
<sequence length="611" mass="68849">MAQATTFTNTLNTQNGADPWMAYYDGYYYLASTTWTSKIYMKRAQTIEGLKTATPVEIWDGAKDDPSRCCNMWAFEFRLLDGPNGKRWYFHYTAGVSENLDGQRMYVLESAGQDPMGPYTYKAKLKDSNDAWAIDGSYMLLNDRLYWLFSAWDGAYQKIYIAPMSNPWTISGDRVLLSKPEYDWEKQENNVNEGPVALQHDGKTFITYSASFCDGPNYKLGLLTYNGGDPLKTGSWDKSREPVFQRSNENGVYGPGHNGFFTSPDGTENWIVYHAQSDVNNGCDSNRTTRIQKFTWNKDGTPNFGIPLPVTAQIQVPSGEPGDKGFVGSRFESYNYPNYFVRHYDLRGKMEGNIALFADSQWIMKPGLADANGVSFESVNFPGRYLRHDAFELVLSEDDNSKQFTSEATFYQRAGLADASLSSFESYNLPGYFMRHQEFLLNLTKISSTTDQADATFRITGENASGILKDGIYYIKNNNSGKCLRTLNGSSANGTGIVQYTCGQNKYEQWQVTSIGLRQYHITQVSSGKLADITGGSTQTGATNIIWPYNGGENQKWQILDQGDGYYHIHNVRSDLLLDIQARSLEDNAQNIQWSANGGFNQDWEFIPVDE</sequence>
<dbReference type="CDD" id="cd18820">
    <property type="entry name" value="GH43_LbAraf43-like"/>
    <property type="match status" value="1"/>
</dbReference>
<dbReference type="SUPFAM" id="SSF110221">
    <property type="entry name" value="AbfB domain"/>
    <property type="match status" value="1"/>
</dbReference>
<evidence type="ECO:0000256" key="2">
    <source>
        <dbReference type="ARBA" id="ARBA00022729"/>
    </source>
</evidence>
<dbReference type="HOGENOM" id="CLU_009397_2_0_6"/>
<dbReference type="SMART" id="SM00458">
    <property type="entry name" value="RICIN"/>
    <property type="match status" value="1"/>
</dbReference>
<evidence type="ECO:0000313" key="6">
    <source>
        <dbReference type="EMBL" id="AJQ95544.1"/>
    </source>
</evidence>
<dbReference type="PANTHER" id="PTHR43817">
    <property type="entry name" value="GLYCOSYL HYDROLASE"/>
    <property type="match status" value="1"/>
</dbReference>
<dbReference type="InterPro" id="IPR000772">
    <property type="entry name" value="Ricin_B_lectin"/>
</dbReference>
<dbReference type="Pfam" id="PF05270">
    <property type="entry name" value="AbfB"/>
    <property type="match status" value="1"/>
</dbReference>
<evidence type="ECO:0000256" key="3">
    <source>
        <dbReference type="ARBA" id="ARBA00022801"/>
    </source>
</evidence>
<reference evidence="6 7" key="1">
    <citation type="submission" date="2014-01" db="EMBL/GenBank/DDBJ databases">
        <title>Full genme sequencing of cellulolytic bacterium Gynuella sunshinyii YC6258T gen. nov., sp. nov.</title>
        <authorList>
            <person name="Khan H."/>
            <person name="Chung E.J."/>
            <person name="Chung Y.R."/>
        </authorList>
    </citation>
    <scope>NUCLEOTIDE SEQUENCE [LARGE SCALE GENOMIC DNA]</scope>
    <source>
        <strain evidence="6 7">YC6258</strain>
    </source>
</reference>
<dbReference type="STRING" id="1445510.YC6258_03508"/>
<dbReference type="GO" id="GO:0046373">
    <property type="term" value="P:L-arabinose metabolic process"/>
    <property type="evidence" value="ECO:0007669"/>
    <property type="project" value="InterPro"/>
</dbReference>
<dbReference type="InterPro" id="IPR006710">
    <property type="entry name" value="Glyco_hydro_43"/>
</dbReference>
<feature type="domain" description="Ricin B lectin" evidence="5">
    <location>
        <begin position="470"/>
        <end position="607"/>
    </location>
</feature>
<organism evidence="6 7">
    <name type="scientific">Gynuella sunshinyii YC6258</name>
    <dbReference type="NCBI Taxonomy" id="1445510"/>
    <lineage>
        <taxon>Bacteria</taxon>
        <taxon>Pseudomonadati</taxon>
        <taxon>Pseudomonadota</taxon>
        <taxon>Gammaproteobacteria</taxon>
        <taxon>Oceanospirillales</taxon>
        <taxon>Saccharospirillaceae</taxon>
        <taxon>Gynuella</taxon>
    </lineage>
</organism>
<gene>
    <name evidence="6" type="ORF">YC6258_03508</name>
</gene>
<keyword evidence="2" id="KW-0732">Signal</keyword>
<dbReference type="PANTHER" id="PTHR43817:SF1">
    <property type="entry name" value="HYDROLASE, FAMILY 43, PUTATIVE (AFU_ORTHOLOGUE AFUA_3G01660)-RELATED"/>
    <property type="match status" value="1"/>
</dbReference>
<dbReference type="Pfam" id="PF14200">
    <property type="entry name" value="RicinB_lectin_2"/>
    <property type="match status" value="1"/>
</dbReference>
<dbReference type="PROSITE" id="PS50231">
    <property type="entry name" value="RICIN_B_LECTIN"/>
    <property type="match status" value="1"/>
</dbReference>
<dbReference type="GO" id="GO:0046556">
    <property type="term" value="F:alpha-L-arabinofuranosidase activity"/>
    <property type="evidence" value="ECO:0007669"/>
    <property type="project" value="UniProtKB-EC"/>
</dbReference>
<dbReference type="CDD" id="cd23399">
    <property type="entry name" value="beta-trefoil_ABD_ABFB"/>
    <property type="match status" value="1"/>
</dbReference>
<keyword evidence="4 6" id="KW-0326">Glycosidase</keyword>
<evidence type="ECO:0000256" key="4">
    <source>
        <dbReference type="ARBA" id="ARBA00023295"/>
    </source>
</evidence>
<keyword evidence="7" id="KW-1185">Reference proteome</keyword>
<evidence type="ECO:0000256" key="1">
    <source>
        <dbReference type="ARBA" id="ARBA00009865"/>
    </source>
</evidence>
<proteinExistence type="inferred from homology"/>
<dbReference type="InterPro" id="IPR035992">
    <property type="entry name" value="Ricin_B-like_lectins"/>
</dbReference>
<dbReference type="SUPFAM" id="SSF75005">
    <property type="entry name" value="Arabinanase/levansucrase/invertase"/>
    <property type="match status" value="1"/>
</dbReference>
<accession>A0A0C5VYQ8</accession>
<dbReference type="InterPro" id="IPR007934">
    <property type="entry name" value="AbfB_ABD"/>
</dbReference>
<dbReference type="EC" id="3.2.1.55" evidence="6"/>
<name>A0A0C5VYQ8_9GAMM</name>
<dbReference type="Pfam" id="PF04616">
    <property type="entry name" value="Glyco_hydro_43"/>
    <property type="match status" value="1"/>
</dbReference>
<dbReference type="PATRIC" id="fig|1445510.3.peg.3473"/>
<dbReference type="SUPFAM" id="SSF50370">
    <property type="entry name" value="Ricin B-like lectins"/>
    <property type="match status" value="1"/>
</dbReference>
<evidence type="ECO:0000259" key="5">
    <source>
        <dbReference type="SMART" id="SM00458"/>
    </source>
</evidence>